<comment type="caution">
    <text evidence="4">The sequence shown here is derived from an EMBL/GenBank/DDBJ whole genome shotgun (WGS) entry which is preliminary data.</text>
</comment>
<evidence type="ECO:0000313" key="4">
    <source>
        <dbReference type="EMBL" id="OON81074.1"/>
    </source>
</evidence>
<dbReference type="RefSeq" id="WP_077966722.1">
    <property type="nucleotide sequence ID" value="NZ_CP045178.1"/>
</dbReference>
<dbReference type="PROSITE" id="PS00012">
    <property type="entry name" value="PHOSPHOPANTETHEINE"/>
    <property type="match status" value="1"/>
</dbReference>
<dbReference type="SMART" id="SM00823">
    <property type="entry name" value="PKS_PP"/>
    <property type="match status" value="1"/>
</dbReference>
<keyword evidence="1" id="KW-0596">Phosphopantetheine</keyword>
<gene>
    <name evidence="4" type="ORF">B1H18_09725</name>
</gene>
<sequence>MSNSVTSASAASFADVVLALLVDKYEAPAETTSVDTDFESIGFDSLILVEVAVDLSRQYGVEVADDELQEAGTALGVAELLVAKGAAA</sequence>
<evidence type="ECO:0000256" key="1">
    <source>
        <dbReference type="ARBA" id="ARBA00022450"/>
    </source>
</evidence>
<feature type="domain" description="Carrier" evidence="3">
    <location>
        <begin position="11"/>
        <end position="85"/>
    </location>
</feature>
<dbReference type="Proteomes" id="UP000190539">
    <property type="component" value="Unassembled WGS sequence"/>
</dbReference>
<dbReference type="SUPFAM" id="SSF47336">
    <property type="entry name" value="ACP-like"/>
    <property type="match status" value="1"/>
</dbReference>
<dbReference type="AlphaFoldDB" id="A0A1V4ABN9"/>
<name>A0A1V4ABN9_9ACTN</name>
<dbReference type="InterPro" id="IPR006162">
    <property type="entry name" value="Ppantetheine_attach_site"/>
</dbReference>
<dbReference type="STRING" id="83656.B1H18_09725"/>
<dbReference type="Pfam" id="PF00550">
    <property type="entry name" value="PP-binding"/>
    <property type="match status" value="1"/>
</dbReference>
<keyword evidence="5" id="KW-1185">Reference proteome</keyword>
<dbReference type="GO" id="GO:0017000">
    <property type="term" value="P:antibiotic biosynthetic process"/>
    <property type="evidence" value="ECO:0007669"/>
    <property type="project" value="UniProtKB-ARBA"/>
</dbReference>
<dbReference type="OrthoDB" id="5523836at2"/>
<keyword evidence="2" id="KW-0597">Phosphoprotein</keyword>
<accession>A0A1V4ABN9</accession>
<dbReference type="InterPro" id="IPR009081">
    <property type="entry name" value="PP-bd_ACP"/>
</dbReference>
<dbReference type="InterPro" id="IPR036736">
    <property type="entry name" value="ACP-like_sf"/>
</dbReference>
<evidence type="ECO:0000313" key="5">
    <source>
        <dbReference type="Proteomes" id="UP000190539"/>
    </source>
</evidence>
<evidence type="ECO:0000256" key="2">
    <source>
        <dbReference type="ARBA" id="ARBA00022553"/>
    </source>
</evidence>
<reference evidence="4 5" key="1">
    <citation type="submission" date="2017-02" db="EMBL/GenBank/DDBJ databases">
        <title>Draft Genome Sequence of Streptomyces tsukubaensis F601, a Producer of the immunosuppressant tacrolimus FK506.</title>
        <authorList>
            <person name="Zong G."/>
            <person name="Zhong C."/>
            <person name="Fu J."/>
            <person name="Qin R."/>
            <person name="Cao G."/>
        </authorList>
    </citation>
    <scope>NUCLEOTIDE SEQUENCE [LARGE SCALE GENOMIC DNA]</scope>
    <source>
        <strain evidence="4 5">F601</strain>
    </source>
</reference>
<dbReference type="InterPro" id="IPR020806">
    <property type="entry name" value="PKS_PP-bd"/>
</dbReference>
<dbReference type="EMBL" id="MVFC01000005">
    <property type="protein sequence ID" value="OON81074.1"/>
    <property type="molecule type" value="Genomic_DNA"/>
</dbReference>
<protein>
    <recommendedName>
        <fullName evidence="3">Carrier domain-containing protein</fullName>
    </recommendedName>
</protein>
<organism evidence="4 5">
    <name type="scientific">Streptomyces tsukubensis</name>
    <dbReference type="NCBI Taxonomy" id="83656"/>
    <lineage>
        <taxon>Bacteria</taxon>
        <taxon>Bacillati</taxon>
        <taxon>Actinomycetota</taxon>
        <taxon>Actinomycetes</taxon>
        <taxon>Kitasatosporales</taxon>
        <taxon>Streptomycetaceae</taxon>
        <taxon>Streptomyces</taxon>
    </lineage>
</organism>
<dbReference type="GO" id="GO:0031177">
    <property type="term" value="F:phosphopantetheine binding"/>
    <property type="evidence" value="ECO:0007669"/>
    <property type="project" value="InterPro"/>
</dbReference>
<evidence type="ECO:0000259" key="3">
    <source>
        <dbReference type="PROSITE" id="PS50075"/>
    </source>
</evidence>
<proteinExistence type="predicted"/>
<dbReference type="Gene3D" id="1.10.1200.10">
    <property type="entry name" value="ACP-like"/>
    <property type="match status" value="1"/>
</dbReference>
<dbReference type="PROSITE" id="PS50075">
    <property type="entry name" value="CARRIER"/>
    <property type="match status" value="1"/>
</dbReference>